<dbReference type="STRING" id="450378.GCA_001661675_00910"/>
<dbReference type="RefSeq" id="WP_066843308.1">
    <property type="nucleotide sequence ID" value="NZ_CP019602.1"/>
</dbReference>
<reference evidence="1 2" key="1">
    <citation type="submission" date="2017-01" db="EMBL/GenBank/DDBJ databases">
        <title>Complete genome sequence of esterase-producing bacterium Croceicoccus marinus E4A9.</title>
        <authorList>
            <person name="Wu Y.-H."/>
            <person name="Cheng H."/>
            <person name="Xu L."/>
            <person name="Huo Y.-Y."/>
            <person name="Wang C.-S."/>
            <person name="Xu X.-W."/>
        </authorList>
    </citation>
    <scope>NUCLEOTIDE SEQUENCE [LARGE SCALE GENOMIC DNA]</scope>
    <source>
        <strain evidence="1 2">E4A9</strain>
    </source>
</reference>
<proteinExistence type="predicted"/>
<dbReference type="Pfam" id="PF06676">
    <property type="entry name" value="DUF1178"/>
    <property type="match status" value="1"/>
</dbReference>
<dbReference type="PIRSF" id="PIRSF032131">
    <property type="entry name" value="UCP032131"/>
    <property type="match status" value="1"/>
</dbReference>
<name>A0A1Z1FA06_9SPHN</name>
<dbReference type="Proteomes" id="UP000195807">
    <property type="component" value="Chromosome"/>
</dbReference>
<dbReference type="EMBL" id="CP019602">
    <property type="protein sequence ID" value="ARU15582.1"/>
    <property type="molecule type" value="Genomic_DNA"/>
</dbReference>
<organism evidence="1 2">
    <name type="scientific">Croceicoccus marinus</name>
    <dbReference type="NCBI Taxonomy" id="450378"/>
    <lineage>
        <taxon>Bacteria</taxon>
        <taxon>Pseudomonadati</taxon>
        <taxon>Pseudomonadota</taxon>
        <taxon>Alphaproteobacteria</taxon>
        <taxon>Sphingomonadales</taxon>
        <taxon>Erythrobacteraceae</taxon>
        <taxon>Croceicoccus</taxon>
    </lineage>
</organism>
<dbReference type="KEGG" id="cman:A9D14_04540"/>
<sequence>MIVFDLHCREDSTRFEGWFRSSEDFEDQRQNGLLVCPNCGGDQVEKAVMAPAVGRKGNQQLAKPIPERRPVVDPGQDAAVATMAPLSDETKKALVAMAEIQRKVLEKSRWVGGKFADEARSMHYGETEAQPIHGETSIEEAEQLIEEGIEIAALPFPVAPPDAVN</sequence>
<keyword evidence="2" id="KW-1185">Reference proteome</keyword>
<evidence type="ECO:0008006" key="3">
    <source>
        <dbReference type="Google" id="ProtNLM"/>
    </source>
</evidence>
<dbReference type="InterPro" id="IPR009562">
    <property type="entry name" value="DUF1178"/>
</dbReference>
<accession>A0A1Z1FA06</accession>
<gene>
    <name evidence="1" type="ORF">A9D14_04540</name>
</gene>
<dbReference type="AlphaFoldDB" id="A0A1Z1FA06"/>
<evidence type="ECO:0000313" key="2">
    <source>
        <dbReference type="Proteomes" id="UP000195807"/>
    </source>
</evidence>
<protein>
    <recommendedName>
        <fullName evidence="3">DUF1178 family protein</fullName>
    </recommendedName>
</protein>
<dbReference type="OrthoDB" id="9799894at2"/>
<evidence type="ECO:0000313" key="1">
    <source>
        <dbReference type="EMBL" id="ARU15582.1"/>
    </source>
</evidence>